<reference evidence="1 2" key="1">
    <citation type="submission" date="2017-06" db="EMBL/GenBank/DDBJ databases">
        <title>Genome sequencing of cyanobaciteial culture collection at National Institute for Environmental Studies (NIES).</title>
        <authorList>
            <person name="Hirose Y."/>
            <person name="Shimura Y."/>
            <person name="Fujisawa T."/>
            <person name="Nakamura Y."/>
            <person name="Kawachi M."/>
        </authorList>
    </citation>
    <scope>NUCLEOTIDE SEQUENCE [LARGE SCALE GENOMIC DNA]</scope>
    <source>
        <strain evidence="1 2">NIES-2135</strain>
        <plasmid evidence="2">Plasmid Plasmid2 dna</plasmid>
    </source>
</reference>
<keyword evidence="2" id="KW-1185">Reference proteome</keyword>
<organism evidence="1 2">
    <name type="scientific">Leptolyngbya boryana NIES-2135</name>
    <dbReference type="NCBI Taxonomy" id="1973484"/>
    <lineage>
        <taxon>Bacteria</taxon>
        <taxon>Bacillati</taxon>
        <taxon>Cyanobacteriota</taxon>
        <taxon>Cyanophyceae</taxon>
        <taxon>Leptolyngbyales</taxon>
        <taxon>Leptolyngbyaceae</taxon>
        <taxon>Leptolyngbya group</taxon>
        <taxon>Leptolyngbya</taxon>
    </lineage>
</organism>
<dbReference type="InterPro" id="IPR011856">
    <property type="entry name" value="tRNA_endonuc-like_dom_sf"/>
</dbReference>
<name>A0A1Z4JSB4_LEPBY</name>
<proteinExistence type="predicted"/>
<keyword evidence="1" id="KW-0614">Plasmid</keyword>
<gene>
    <name evidence="1" type="ORF">NIES2135_64440</name>
</gene>
<dbReference type="EMBL" id="AP018205">
    <property type="protein sequence ID" value="BAY59567.1"/>
    <property type="molecule type" value="Genomic_DNA"/>
</dbReference>
<dbReference type="Gene3D" id="3.40.1350.10">
    <property type="match status" value="1"/>
</dbReference>
<dbReference type="GO" id="GO:0003676">
    <property type="term" value="F:nucleic acid binding"/>
    <property type="evidence" value="ECO:0007669"/>
    <property type="project" value="InterPro"/>
</dbReference>
<sequence>MEDFVWNNLSALFNLKGLARQYSLHHQVCDILAIDQSGQITIIELKNSIDRYIIQQLTRYFNAVVSQRPFLDQIDYQQPVRLIAIAPSFHAHNLVDQAYHQLSFELYTFAISSCNHGKLYFELRDSGAEQLIRLEIPEPFHPLIDRVEQHNTAQLAIAPAPPKSLANLLNALTQEQQAYVLSIREQLLEFDPAMIEVGKTTRTIYGLRKNKKDIYQTKLCAEIIPVALGVMRPRLRLQLPYLKRTLSRVSSDNSQKLVKGLTWVEVRHRREWDKTTAIQLLFYFGKGCSHHSYSLSLDEYSKVYQQLAGQYCSLQSLEDVMIVALEEWKA</sequence>
<geneLocation type="plasmid" evidence="1">
    <name>plasmid2</name>
</geneLocation>
<protein>
    <submittedName>
        <fullName evidence="1">Uncharacterized protein</fullName>
    </submittedName>
</protein>
<accession>A0A1Z4JSB4</accession>
<dbReference type="AlphaFoldDB" id="A0A1Z4JSB4"/>
<evidence type="ECO:0000313" key="2">
    <source>
        <dbReference type="Proteomes" id="UP000217895"/>
    </source>
</evidence>
<dbReference type="Proteomes" id="UP000217895">
    <property type="component" value="Plasmid Plasmid2 dna"/>
</dbReference>
<evidence type="ECO:0000313" key="1">
    <source>
        <dbReference type="EMBL" id="BAY59567.1"/>
    </source>
</evidence>